<organism evidence="3 4">
    <name type="scientific">Meloidogyne javanica</name>
    <name type="common">Root-knot nematode worm</name>
    <dbReference type="NCBI Taxonomy" id="6303"/>
    <lineage>
        <taxon>Eukaryota</taxon>
        <taxon>Metazoa</taxon>
        <taxon>Ecdysozoa</taxon>
        <taxon>Nematoda</taxon>
        <taxon>Chromadorea</taxon>
        <taxon>Rhabditida</taxon>
        <taxon>Tylenchina</taxon>
        <taxon>Tylenchomorpha</taxon>
        <taxon>Tylenchoidea</taxon>
        <taxon>Meloidogynidae</taxon>
        <taxon>Meloidogyninae</taxon>
        <taxon>Meloidogyne</taxon>
        <taxon>Meloidogyne incognita group</taxon>
    </lineage>
</organism>
<dbReference type="Proteomes" id="UP000887561">
    <property type="component" value="Unplaced"/>
</dbReference>
<evidence type="ECO:0000313" key="3">
    <source>
        <dbReference type="Proteomes" id="UP000887561"/>
    </source>
</evidence>
<accession>A0A915LLC8</accession>
<name>A0A915LLC8_MELJA</name>
<evidence type="ECO:0000256" key="1">
    <source>
        <dbReference type="ARBA" id="ARBA00006056"/>
    </source>
</evidence>
<keyword evidence="2" id="KW-0560">Oxidoreductase</keyword>
<dbReference type="AlphaFoldDB" id="A0A915LLC8"/>
<dbReference type="PANTHER" id="PTHR11091">
    <property type="entry name" value="OXIDOREDUCTASE-RELATED"/>
    <property type="match status" value="1"/>
</dbReference>
<dbReference type="InterPro" id="IPR003767">
    <property type="entry name" value="Malate/L-lactate_DH-like"/>
</dbReference>
<comment type="similarity">
    <text evidence="1">Belongs to the LDH2/MDH2 oxidoreductase family.</text>
</comment>
<dbReference type="WBParaSite" id="scaffold13968_cov227.g17192">
    <property type="protein sequence ID" value="scaffold13968_cov227.g17192"/>
    <property type="gene ID" value="scaffold13968_cov227.g17192"/>
</dbReference>
<proteinExistence type="inferred from homology"/>
<dbReference type="GO" id="GO:0016491">
    <property type="term" value="F:oxidoreductase activity"/>
    <property type="evidence" value="ECO:0007669"/>
    <property type="project" value="UniProtKB-KW"/>
</dbReference>
<dbReference type="Pfam" id="PF02615">
    <property type="entry name" value="Ldh_2"/>
    <property type="match status" value="1"/>
</dbReference>
<dbReference type="InterPro" id="IPR036111">
    <property type="entry name" value="Mal/L-sulfo/L-lacto_DH-like_sf"/>
</dbReference>
<dbReference type="PANTHER" id="PTHR11091:SF0">
    <property type="entry name" value="MALATE DEHYDROGENASE"/>
    <property type="match status" value="1"/>
</dbReference>
<dbReference type="Gene3D" id="3.30.1370.60">
    <property type="entry name" value="Hypothetical oxidoreductase yiak, domain 2"/>
    <property type="match status" value="1"/>
</dbReference>
<evidence type="ECO:0000256" key="2">
    <source>
        <dbReference type="ARBA" id="ARBA00023002"/>
    </source>
</evidence>
<reference evidence="4" key="1">
    <citation type="submission" date="2022-11" db="UniProtKB">
        <authorList>
            <consortium name="WormBaseParasite"/>
        </authorList>
    </citation>
    <scope>IDENTIFICATION</scope>
</reference>
<dbReference type="SUPFAM" id="SSF89733">
    <property type="entry name" value="L-sulfolactate dehydrogenase-like"/>
    <property type="match status" value="1"/>
</dbReference>
<sequence length="230" mass="25531">MQDISRYGLESLEALATKISMNEISIDGQPIVVEEVGGIAIIDGSNLLGVTVGNYCASKAMHLASRYGIGFVVLRNTNSVGPGQFYAKQMVEVGMKGIIINGSTLSYASNQLTFEIEENNISDEIKNFLETLIEGNTEEKSLVYPTQRVRAYKMRYARTGGGFVYLKHMYDRLVTVLLTSNNLFNCCESRRELSARIPSILCLKFEKIDVFVMPESRGKSMSPVQTKGRT</sequence>
<evidence type="ECO:0000313" key="4">
    <source>
        <dbReference type="WBParaSite" id="scaffold13968_cov227.g17192"/>
    </source>
</evidence>
<keyword evidence="3" id="KW-1185">Reference proteome</keyword>
<protein>
    <submittedName>
        <fullName evidence="4">Uncharacterized protein</fullName>
    </submittedName>
</protein>
<dbReference type="InterPro" id="IPR043143">
    <property type="entry name" value="Mal/L-sulf/L-lact_DH-like_NADP"/>
</dbReference>